<dbReference type="EMBL" id="KL363313">
    <property type="protein sequence ID" value="KFD47806.1"/>
    <property type="molecule type" value="Genomic_DNA"/>
</dbReference>
<reference evidence="2 3" key="1">
    <citation type="journal article" date="2014" name="Nat. Genet.">
        <title>Genome and transcriptome of the porcine whipworm Trichuris suis.</title>
        <authorList>
            <person name="Jex A.R."/>
            <person name="Nejsum P."/>
            <person name="Schwarz E.M."/>
            <person name="Hu L."/>
            <person name="Young N.D."/>
            <person name="Hall R.S."/>
            <person name="Korhonen P.K."/>
            <person name="Liao S."/>
            <person name="Thamsborg S."/>
            <person name="Xia J."/>
            <person name="Xu P."/>
            <person name="Wang S."/>
            <person name="Scheerlinck J.P."/>
            <person name="Hofmann A."/>
            <person name="Sternberg P.W."/>
            <person name="Wang J."/>
            <person name="Gasser R.B."/>
        </authorList>
    </citation>
    <scope>NUCLEOTIDE SEQUENCE [LARGE SCALE GENOMIC DNA]</scope>
    <source>
        <strain evidence="2">DCEP-RM93F</strain>
        <strain evidence="1">DCEP-RM93M</strain>
    </source>
</reference>
<protein>
    <submittedName>
        <fullName evidence="2">Uncharacterized protein</fullName>
    </submittedName>
</protein>
<dbReference type="Proteomes" id="UP000030758">
    <property type="component" value="Unassembled WGS sequence"/>
</dbReference>
<accession>A0A085MXS7</accession>
<sequence>MYKSPMDAEHGLIEDPRAPDKFVLETESDSYGPGTAQVLRRYPRVQGNRLGLCTQTKASLSLKPETRPVFRPKRPVPYAALSNKNWIVWSGMVLLQDESFILGGPNCHYYLRKKTDPFGSVRTFRPVLTTR</sequence>
<organism evidence="2">
    <name type="scientific">Trichuris suis</name>
    <name type="common">pig whipworm</name>
    <dbReference type="NCBI Taxonomy" id="68888"/>
    <lineage>
        <taxon>Eukaryota</taxon>
        <taxon>Metazoa</taxon>
        <taxon>Ecdysozoa</taxon>
        <taxon>Nematoda</taxon>
        <taxon>Enoplea</taxon>
        <taxon>Dorylaimia</taxon>
        <taxon>Trichinellida</taxon>
        <taxon>Trichuridae</taxon>
        <taxon>Trichuris</taxon>
    </lineage>
</organism>
<evidence type="ECO:0000313" key="2">
    <source>
        <dbReference type="EMBL" id="KFD62023.1"/>
    </source>
</evidence>
<evidence type="ECO:0000313" key="3">
    <source>
        <dbReference type="Proteomes" id="UP000030764"/>
    </source>
</evidence>
<gene>
    <name evidence="1" type="ORF">M513_11286</name>
    <name evidence="2" type="ORF">M514_11286</name>
</gene>
<dbReference type="Proteomes" id="UP000030764">
    <property type="component" value="Unassembled WGS sequence"/>
</dbReference>
<keyword evidence="3" id="KW-1185">Reference proteome</keyword>
<dbReference type="EMBL" id="KL367604">
    <property type="protein sequence ID" value="KFD62023.1"/>
    <property type="molecule type" value="Genomic_DNA"/>
</dbReference>
<dbReference type="AlphaFoldDB" id="A0A085MXS7"/>
<evidence type="ECO:0000313" key="1">
    <source>
        <dbReference type="EMBL" id="KFD47806.1"/>
    </source>
</evidence>
<name>A0A085MXS7_9BILA</name>
<proteinExistence type="predicted"/>